<comment type="similarity">
    <text evidence="2">Belongs to the EamA transporter family.</text>
</comment>
<feature type="transmembrane region" description="Helical" evidence="6">
    <location>
        <begin position="116"/>
        <end position="136"/>
    </location>
</feature>
<comment type="caution">
    <text evidence="8">The sequence shown here is derived from an EMBL/GenBank/DDBJ whole genome shotgun (WGS) entry which is preliminary data.</text>
</comment>
<feature type="domain" description="EamA" evidence="7">
    <location>
        <begin position="5"/>
        <end position="132"/>
    </location>
</feature>
<keyword evidence="4 6" id="KW-1133">Transmembrane helix</keyword>
<keyword evidence="5 6" id="KW-0472">Membrane</keyword>
<evidence type="ECO:0000313" key="9">
    <source>
        <dbReference type="Proteomes" id="UP000542742"/>
    </source>
</evidence>
<accession>A0A7W7G1E3</accession>
<dbReference type="PANTHER" id="PTHR32322">
    <property type="entry name" value="INNER MEMBRANE TRANSPORTER"/>
    <property type="match status" value="1"/>
</dbReference>
<sequence length="374" mass="36451">MKMSILAGATGMAFVGGSVAVSAFLADAPSLTVQALRYAVACALLLLYARGRVVRPRGAEWLWLAGVVVTGMLVFNVALVQGSQHAEPAVIGVAVACVPLLLAVAGPLLEGRAPAARLITAALVVTLGAALVQGLGRTDGLGLLWALVTFACEAGFTLLAVPVLGRHGPIGVSVHSTWMAALGFGLGGLVLEGPGAVPRLQLDDVLAGVYLAVLVTAVAFVLWYTCVQRLGSARAGLLTGIAPISAAAVGVALGGPVPGPAVWVGVAVVAAGLALGFRSPAASPPAPAAPPPAPAALPGASAVPPVAPAALPVASAVSPVPAALPVASAVSPVAPAALPAASAAPLAALPAAPAALQAELARCRPGGQRTTMPA</sequence>
<feature type="transmembrane region" description="Helical" evidence="6">
    <location>
        <begin position="61"/>
        <end position="83"/>
    </location>
</feature>
<keyword evidence="9" id="KW-1185">Reference proteome</keyword>
<evidence type="ECO:0000259" key="7">
    <source>
        <dbReference type="Pfam" id="PF00892"/>
    </source>
</evidence>
<feature type="transmembrane region" description="Helical" evidence="6">
    <location>
        <begin position="30"/>
        <end position="49"/>
    </location>
</feature>
<gene>
    <name evidence="8" type="ORF">BKA14_004251</name>
</gene>
<feature type="transmembrane region" description="Helical" evidence="6">
    <location>
        <begin position="89"/>
        <end position="109"/>
    </location>
</feature>
<evidence type="ECO:0000313" key="8">
    <source>
        <dbReference type="EMBL" id="MBB4694103.1"/>
    </source>
</evidence>
<dbReference type="Proteomes" id="UP000542742">
    <property type="component" value="Unassembled WGS sequence"/>
</dbReference>
<feature type="transmembrane region" description="Helical" evidence="6">
    <location>
        <begin position="205"/>
        <end position="224"/>
    </location>
</feature>
<comment type="subcellular location">
    <subcellularLocation>
        <location evidence="1">Membrane</location>
        <topology evidence="1">Multi-pass membrane protein</topology>
    </subcellularLocation>
</comment>
<evidence type="ECO:0000256" key="3">
    <source>
        <dbReference type="ARBA" id="ARBA00022692"/>
    </source>
</evidence>
<dbReference type="InterPro" id="IPR050638">
    <property type="entry name" value="AA-Vitamin_Transporters"/>
</dbReference>
<reference evidence="8 9" key="1">
    <citation type="submission" date="2020-08" db="EMBL/GenBank/DDBJ databases">
        <title>Sequencing the genomes of 1000 actinobacteria strains.</title>
        <authorList>
            <person name="Klenk H.-P."/>
        </authorList>
    </citation>
    <scope>NUCLEOTIDE SEQUENCE [LARGE SCALE GENOMIC DNA]</scope>
    <source>
        <strain evidence="8 9">DSM 45518</strain>
    </source>
</reference>
<proteinExistence type="inferred from homology"/>
<evidence type="ECO:0000256" key="1">
    <source>
        <dbReference type="ARBA" id="ARBA00004141"/>
    </source>
</evidence>
<evidence type="ECO:0000256" key="2">
    <source>
        <dbReference type="ARBA" id="ARBA00007362"/>
    </source>
</evidence>
<dbReference type="Pfam" id="PF00892">
    <property type="entry name" value="EamA"/>
    <property type="match status" value="2"/>
</dbReference>
<feature type="transmembrane region" description="Helical" evidence="6">
    <location>
        <begin position="176"/>
        <end position="193"/>
    </location>
</feature>
<keyword evidence="3 6" id="KW-0812">Transmembrane</keyword>
<evidence type="ECO:0000256" key="5">
    <source>
        <dbReference type="ARBA" id="ARBA00023136"/>
    </source>
</evidence>
<dbReference type="AlphaFoldDB" id="A0A7W7G1E3"/>
<feature type="domain" description="EamA" evidence="7">
    <location>
        <begin position="141"/>
        <end position="275"/>
    </location>
</feature>
<organism evidence="8 9">
    <name type="scientific">Paractinoplanes abujensis</name>
    <dbReference type="NCBI Taxonomy" id="882441"/>
    <lineage>
        <taxon>Bacteria</taxon>
        <taxon>Bacillati</taxon>
        <taxon>Actinomycetota</taxon>
        <taxon>Actinomycetes</taxon>
        <taxon>Micromonosporales</taxon>
        <taxon>Micromonosporaceae</taxon>
        <taxon>Paractinoplanes</taxon>
    </lineage>
</organism>
<protein>
    <submittedName>
        <fullName evidence="8">Drug/metabolite transporter (DMT)-like permease</fullName>
    </submittedName>
</protein>
<feature type="transmembrane region" description="Helical" evidence="6">
    <location>
        <begin position="236"/>
        <end position="254"/>
    </location>
</feature>
<dbReference type="InterPro" id="IPR000620">
    <property type="entry name" value="EamA_dom"/>
</dbReference>
<feature type="transmembrane region" description="Helical" evidence="6">
    <location>
        <begin position="260"/>
        <end position="277"/>
    </location>
</feature>
<name>A0A7W7G1E3_9ACTN</name>
<dbReference type="SUPFAM" id="SSF103481">
    <property type="entry name" value="Multidrug resistance efflux transporter EmrE"/>
    <property type="match status" value="2"/>
</dbReference>
<dbReference type="GO" id="GO:0016020">
    <property type="term" value="C:membrane"/>
    <property type="evidence" value="ECO:0007669"/>
    <property type="project" value="UniProtKB-SubCell"/>
</dbReference>
<evidence type="ECO:0000256" key="4">
    <source>
        <dbReference type="ARBA" id="ARBA00022989"/>
    </source>
</evidence>
<dbReference type="PANTHER" id="PTHR32322:SF2">
    <property type="entry name" value="EAMA DOMAIN-CONTAINING PROTEIN"/>
    <property type="match status" value="1"/>
</dbReference>
<dbReference type="InterPro" id="IPR037185">
    <property type="entry name" value="EmrE-like"/>
</dbReference>
<feature type="transmembrane region" description="Helical" evidence="6">
    <location>
        <begin position="142"/>
        <end position="164"/>
    </location>
</feature>
<evidence type="ECO:0000256" key="6">
    <source>
        <dbReference type="SAM" id="Phobius"/>
    </source>
</evidence>
<dbReference type="EMBL" id="JACHMF010000001">
    <property type="protein sequence ID" value="MBB4694103.1"/>
    <property type="molecule type" value="Genomic_DNA"/>
</dbReference>